<evidence type="ECO:0000256" key="2">
    <source>
        <dbReference type="SAM" id="MobiDB-lite"/>
    </source>
</evidence>
<dbReference type="InterPro" id="IPR000504">
    <property type="entry name" value="RRM_dom"/>
</dbReference>
<dbReference type="SUPFAM" id="SSF54928">
    <property type="entry name" value="RNA-binding domain, RBD"/>
    <property type="match status" value="1"/>
</dbReference>
<proteinExistence type="predicted"/>
<dbReference type="PROSITE" id="PS50102">
    <property type="entry name" value="RRM"/>
    <property type="match status" value="1"/>
</dbReference>
<feature type="compositionally biased region" description="Basic and acidic residues" evidence="2">
    <location>
        <begin position="20"/>
        <end position="30"/>
    </location>
</feature>
<keyword evidence="5" id="KW-1185">Reference proteome</keyword>
<dbReference type="InterPro" id="IPR012677">
    <property type="entry name" value="Nucleotide-bd_a/b_plait_sf"/>
</dbReference>
<comment type="caution">
    <text evidence="4">The sequence shown here is derived from an EMBL/GenBank/DDBJ whole genome shotgun (WGS) entry which is preliminary data.</text>
</comment>
<accession>A0AAE0E4C4</accession>
<reference evidence="4" key="1">
    <citation type="journal article" date="2023" name="Plant J.">
        <title>Genome sequences and population genomics provide insights into the demographic history, inbreeding, and mutation load of two 'living fossil' tree species of Dipteronia.</title>
        <authorList>
            <person name="Feng Y."/>
            <person name="Comes H.P."/>
            <person name="Chen J."/>
            <person name="Zhu S."/>
            <person name="Lu R."/>
            <person name="Zhang X."/>
            <person name="Li P."/>
            <person name="Qiu J."/>
            <person name="Olsen K.M."/>
            <person name="Qiu Y."/>
        </authorList>
    </citation>
    <scope>NUCLEOTIDE SEQUENCE</scope>
    <source>
        <strain evidence="4">NBL</strain>
    </source>
</reference>
<sequence length="178" mass="20971">MWREKTRERSSSHYGNRQSMRGEDRGHGERRFTRGRRDFREKLVSVFIDNLNSKVDVAYLWGVFKVFGRVRDVFLSSNNSLRKRSYAFVRFESMEEAINVANSVDGMHVYGWPISAKIADFNWNNKDQLRLKRVATGLRLRTWVVWISRQGKCRLGSYKKIYESTNLCGGSKRASERF</sequence>
<dbReference type="SMART" id="SM00360">
    <property type="entry name" value="RRM"/>
    <property type="match status" value="1"/>
</dbReference>
<dbReference type="Pfam" id="PF00076">
    <property type="entry name" value="RRM_1"/>
    <property type="match status" value="1"/>
</dbReference>
<name>A0AAE0E4C4_9ROSI</name>
<dbReference type="AlphaFoldDB" id="A0AAE0E4C4"/>
<feature type="region of interest" description="Disordered" evidence="2">
    <location>
        <begin position="1"/>
        <end position="30"/>
    </location>
</feature>
<feature type="domain" description="RRM" evidence="3">
    <location>
        <begin position="44"/>
        <end position="121"/>
    </location>
</feature>
<evidence type="ECO:0000313" key="4">
    <source>
        <dbReference type="EMBL" id="KAK3206983.1"/>
    </source>
</evidence>
<dbReference type="EMBL" id="JANJYJ010000006">
    <property type="protein sequence ID" value="KAK3206983.1"/>
    <property type="molecule type" value="Genomic_DNA"/>
</dbReference>
<dbReference type="GO" id="GO:0003723">
    <property type="term" value="F:RNA binding"/>
    <property type="evidence" value="ECO:0007669"/>
    <property type="project" value="UniProtKB-UniRule"/>
</dbReference>
<keyword evidence="1" id="KW-0694">RNA-binding</keyword>
<dbReference type="InterPro" id="IPR035979">
    <property type="entry name" value="RBD_domain_sf"/>
</dbReference>
<dbReference type="Proteomes" id="UP001281410">
    <property type="component" value="Unassembled WGS sequence"/>
</dbReference>
<evidence type="ECO:0000313" key="5">
    <source>
        <dbReference type="Proteomes" id="UP001281410"/>
    </source>
</evidence>
<feature type="compositionally biased region" description="Basic and acidic residues" evidence="2">
    <location>
        <begin position="1"/>
        <end position="11"/>
    </location>
</feature>
<protein>
    <recommendedName>
        <fullName evidence="3">RRM domain-containing protein</fullName>
    </recommendedName>
</protein>
<dbReference type="Gene3D" id="3.30.70.330">
    <property type="match status" value="1"/>
</dbReference>
<organism evidence="4 5">
    <name type="scientific">Dipteronia sinensis</name>
    <dbReference type="NCBI Taxonomy" id="43782"/>
    <lineage>
        <taxon>Eukaryota</taxon>
        <taxon>Viridiplantae</taxon>
        <taxon>Streptophyta</taxon>
        <taxon>Embryophyta</taxon>
        <taxon>Tracheophyta</taxon>
        <taxon>Spermatophyta</taxon>
        <taxon>Magnoliopsida</taxon>
        <taxon>eudicotyledons</taxon>
        <taxon>Gunneridae</taxon>
        <taxon>Pentapetalae</taxon>
        <taxon>rosids</taxon>
        <taxon>malvids</taxon>
        <taxon>Sapindales</taxon>
        <taxon>Sapindaceae</taxon>
        <taxon>Hippocastanoideae</taxon>
        <taxon>Acereae</taxon>
        <taxon>Dipteronia</taxon>
    </lineage>
</organism>
<evidence type="ECO:0000259" key="3">
    <source>
        <dbReference type="PROSITE" id="PS50102"/>
    </source>
</evidence>
<evidence type="ECO:0000256" key="1">
    <source>
        <dbReference type="PROSITE-ProRule" id="PRU00176"/>
    </source>
</evidence>
<gene>
    <name evidence="4" type="ORF">Dsin_021029</name>
</gene>
<dbReference type="CDD" id="cd00590">
    <property type="entry name" value="RRM_SF"/>
    <property type="match status" value="1"/>
</dbReference>